<keyword evidence="3" id="KW-1185">Reference proteome</keyword>
<accession>A0A9P4NZF3</accession>
<proteinExistence type="predicted"/>
<feature type="domain" description="LYC1 C-terminal" evidence="1">
    <location>
        <begin position="166"/>
        <end position="398"/>
    </location>
</feature>
<organism evidence="2 3">
    <name type="scientific">Tothia fuscella</name>
    <dbReference type="NCBI Taxonomy" id="1048955"/>
    <lineage>
        <taxon>Eukaryota</taxon>
        <taxon>Fungi</taxon>
        <taxon>Dikarya</taxon>
        <taxon>Ascomycota</taxon>
        <taxon>Pezizomycotina</taxon>
        <taxon>Dothideomycetes</taxon>
        <taxon>Pleosporomycetidae</taxon>
        <taxon>Venturiales</taxon>
        <taxon>Cylindrosympodiaceae</taxon>
        <taxon>Tothia</taxon>
    </lineage>
</organism>
<dbReference type="Gene3D" id="3.40.630.30">
    <property type="match status" value="1"/>
</dbReference>
<dbReference type="OrthoDB" id="2020070at2759"/>
<sequence length="398" mass="45397">MSLPDKNSPTLTLVHPTEEEKLATFKKNGLEWRGALSLEAYIRREHHLADQSHTKDGGISHWILIDSASKDRTILSSCETYRRRALVARNGKVEEVVSHGIGSVFCAPECRKRGYAGKMMKLLGEELKNHQAKEHGKKNCAFSILYSDIGKKFYTNLGWEPFNSSHIALPAKAKRSETDLENSMPQARPLYAEDLPELCAIDEQRIRRTMLKASSGHRTAVAIIPDIDIINWHHSREEFVGRELHGKVPKIKGAIVGSIPGKRVWCYWTRMFYNEDPKATFENTLHILRLVIEEQGIFDWEKESHNISKKAMAEYIPAIGALFRLAQEEAKEWMMEDVWLWNPTEATIDAVKAVEPEAKVIDRDAESIASLMWYGEKNGDGLVCDYVDWLGNEKYGWC</sequence>
<dbReference type="SUPFAM" id="SSF55729">
    <property type="entry name" value="Acyl-CoA N-acyltransferases (Nat)"/>
    <property type="match status" value="1"/>
</dbReference>
<dbReference type="InterPro" id="IPR053013">
    <property type="entry name" value="LAT"/>
</dbReference>
<dbReference type="EMBL" id="MU007018">
    <property type="protein sequence ID" value="KAF2433901.1"/>
    <property type="molecule type" value="Genomic_DNA"/>
</dbReference>
<dbReference type="InterPro" id="IPR016181">
    <property type="entry name" value="Acyl_CoA_acyltransferase"/>
</dbReference>
<comment type="caution">
    <text evidence="2">The sequence shown here is derived from an EMBL/GenBank/DDBJ whole genome shotgun (WGS) entry which is preliminary data.</text>
</comment>
<reference evidence="2" key="1">
    <citation type="journal article" date="2020" name="Stud. Mycol.">
        <title>101 Dothideomycetes genomes: a test case for predicting lifestyles and emergence of pathogens.</title>
        <authorList>
            <person name="Haridas S."/>
            <person name="Albert R."/>
            <person name="Binder M."/>
            <person name="Bloem J."/>
            <person name="Labutti K."/>
            <person name="Salamov A."/>
            <person name="Andreopoulos B."/>
            <person name="Baker S."/>
            <person name="Barry K."/>
            <person name="Bills G."/>
            <person name="Bluhm B."/>
            <person name="Cannon C."/>
            <person name="Castanera R."/>
            <person name="Culley D."/>
            <person name="Daum C."/>
            <person name="Ezra D."/>
            <person name="Gonzalez J."/>
            <person name="Henrissat B."/>
            <person name="Kuo A."/>
            <person name="Liang C."/>
            <person name="Lipzen A."/>
            <person name="Lutzoni F."/>
            <person name="Magnuson J."/>
            <person name="Mondo S."/>
            <person name="Nolan M."/>
            <person name="Ohm R."/>
            <person name="Pangilinan J."/>
            <person name="Park H.-J."/>
            <person name="Ramirez L."/>
            <person name="Alfaro M."/>
            <person name="Sun H."/>
            <person name="Tritt A."/>
            <person name="Yoshinaga Y."/>
            <person name="Zwiers L.-H."/>
            <person name="Turgeon B."/>
            <person name="Goodwin S."/>
            <person name="Spatafora J."/>
            <person name="Crous P."/>
            <person name="Grigoriev I."/>
        </authorList>
    </citation>
    <scope>NUCLEOTIDE SEQUENCE</scope>
    <source>
        <strain evidence="2">CBS 130266</strain>
    </source>
</reference>
<dbReference type="PANTHER" id="PTHR34815:SF4">
    <property type="entry name" value="N-ACETYLTRANSFERASE DOMAIN-CONTAINING PROTEIN"/>
    <property type="match status" value="1"/>
</dbReference>
<dbReference type="Proteomes" id="UP000800235">
    <property type="component" value="Unassembled WGS sequence"/>
</dbReference>
<dbReference type="InterPro" id="IPR055100">
    <property type="entry name" value="GNAT_LYC1-like"/>
</dbReference>
<gene>
    <name evidence="2" type="ORF">EJ08DRAFT_582822</name>
</gene>
<name>A0A9P4NZF3_9PEZI</name>
<dbReference type="Pfam" id="PF22998">
    <property type="entry name" value="GNAT_LYC1-like"/>
    <property type="match status" value="1"/>
</dbReference>
<dbReference type="AlphaFoldDB" id="A0A9P4NZF3"/>
<dbReference type="PANTHER" id="PTHR34815">
    <property type="entry name" value="LYSINE ACETYLTRANSFERASE"/>
    <property type="match status" value="1"/>
</dbReference>
<evidence type="ECO:0000259" key="1">
    <source>
        <dbReference type="Pfam" id="PF22998"/>
    </source>
</evidence>
<protein>
    <recommendedName>
        <fullName evidence="1">LYC1 C-terminal domain-containing protein</fullName>
    </recommendedName>
</protein>
<evidence type="ECO:0000313" key="2">
    <source>
        <dbReference type="EMBL" id="KAF2433901.1"/>
    </source>
</evidence>
<evidence type="ECO:0000313" key="3">
    <source>
        <dbReference type="Proteomes" id="UP000800235"/>
    </source>
</evidence>